<sequence>MKFSLALLAPIVSLVAANDACGGQPTPTPTLAPTPAPTATLAPTPAPTAYTTIDCPFANGDWISLSDGGKLVVCVDAFWSNKIFSAFTCRDNWAFGVVKVGKKIALTDMTSFLMQCSGSTCPENHPETISMIGTTPADPSAQWACVDVGNGKWALQGNDGNFMTICPSCGPPTFRNNGEAVVSKPYTNDTTQHWTIKQPS</sequence>
<dbReference type="AlphaFoldDB" id="A0A0A7CNP3"/>
<dbReference type="EMBL" id="KM038619">
    <property type="protein sequence ID" value="AIG56080.1"/>
    <property type="molecule type" value="Genomic_DNA"/>
</dbReference>
<name>A0A0A7CNP3_ACHHY</name>
<feature type="chain" id="PRO_5002026864" evidence="1">
    <location>
        <begin position="18"/>
        <end position="200"/>
    </location>
</feature>
<evidence type="ECO:0000256" key="1">
    <source>
        <dbReference type="SAM" id="SignalP"/>
    </source>
</evidence>
<keyword evidence="1" id="KW-0732">Signal</keyword>
<proteinExistence type="predicted"/>
<organism evidence="2">
    <name type="scientific">Achlya hypogyna</name>
    <name type="common">Oomycete</name>
    <name type="synonym">Protoachlya hypogyna</name>
    <dbReference type="NCBI Taxonomy" id="1202772"/>
    <lineage>
        <taxon>Eukaryota</taxon>
        <taxon>Sar</taxon>
        <taxon>Stramenopiles</taxon>
        <taxon>Oomycota</taxon>
        <taxon>Saprolegniomycetes</taxon>
        <taxon>Saprolegniales</taxon>
        <taxon>Achlyaceae</taxon>
        <taxon>Achlya</taxon>
    </lineage>
</organism>
<reference evidence="2" key="1">
    <citation type="journal article" date="2014" name="Genome Biol. Evol.">
        <title>The secreted proteins of Achlya hypogyna and Thraustotheca clavata identify the ancestral oomycete secretome and reveal gene acquisitions by horizontal gene transfer.</title>
        <authorList>
            <person name="Misner I."/>
            <person name="Blouin N."/>
            <person name="Leonard G."/>
            <person name="Richards T.A."/>
            <person name="Lane C.E."/>
        </authorList>
    </citation>
    <scope>NUCLEOTIDE SEQUENCE</scope>
    <source>
        <strain evidence="2">ATCC 48635</strain>
    </source>
</reference>
<accession>A0A0A7CNP3</accession>
<protein>
    <submittedName>
        <fullName evidence="2">Secreted protein</fullName>
    </submittedName>
</protein>
<feature type="signal peptide" evidence="1">
    <location>
        <begin position="1"/>
        <end position="17"/>
    </location>
</feature>
<evidence type="ECO:0000313" key="2">
    <source>
        <dbReference type="EMBL" id="AIG56080.1"/>
    </source>
</evidence>